<dbReference type="InterPro" id="IPR035681">
    <property type="entry name" value="ComA-like_MBL"/>
</dbReference>
<keyword evidence="4 6" id="KW-1133">Transmembrane helix</keyword>
<evidence type="ECO:0000256" key="3">
    <source>
        <dbReference type="ARBA" id="ARBA00022692"/>
    </source>
</evidence>
<evidence type="ECO:0000256" key="6">
    <source>
        <dbReference type="SAM" id="Phobius"/>
    </source>
</evidence>
<gene>
    <name evidence="8" type="ORF">NCTC10529_02018</name>
</gene>
<feature type="transmembrane region" description="Helical" evidence="6">
    <location>
        <begin position="26"/>
        <end position="43"/>
    </location>
</feature>
<evidence type="ECO:0000259" key="7">
    <source>
        <dbReference type="SMART" id="SM00849"/>
    </source>
</evidence>
<dbReference type="GO" id="GO:0030420">
    <property type="term" value="P:establishment of competence for transformation"/>
    <property type="evidence" value="ECO:0007669"/>
    <property type="project" value="InterPro"/>
</dbReference>
<evidence type="ECO:0000256" key="4">
    <source>
        <dbReference type="ARBA" id="ARBA00022989"/>
    </source>
</evidence>
<dbReference type="InterPro" id="IPR025405">
    <property type="entry name" value="DUF4131"/>
</dbReference>
<dbReference type="CDD" id="cd07731">
    <property type="entry name" value="ComA-like_MBL-fold"/>
    <property type="match status" value="1"/>
</dbReference>
<dbReference type="Pfam" id="PF03772">
    <property type="entry name" value="Competence"/>
    <property type="match status" value="1"/>
</dbReference>
<evidence type="ECO:0000256" key="1">
    <source>
        <dbReference type="ARBA" id="ARBA00004651"/>
    </source>
</evidence>
<evidence type="ECO:0000256" key="5">
    <source>
        <dbReference type="ARBA" id="ARBA00023136"/>
    </source>
</evidence>
<dbReference type="PANTHER" id="PTHR30619">
    <property type="entry name" value="DNA INTERNALIZATION/COMPETENCE PROTEIN COMEC/REC2"/>
    <property type="match status" value="1"/>
</dbReference>
<dbReference type="GO" id="GO:0005886">
    <property type="term" value="C:plasma membrane"/>
    <property type="evidence" value="ECO:0007669"/>
    <property type="project" value="UniProtKB-SubCell"/>
</dbReference>
<dbReference type="RefSeq" id="WP_003787624.1">
    <property type="nucleotide sequence ID" value="NZ_CP091518.1"/>
</dbReference>
<dbReference type="Proteomes" id="UP000248598">
    <property type="component" value="Chromosome 1"/>
</dbReference>
<feature type="transmembrane region" description="Helical" evidence="6">
    <location>
        <begin position="274"/>
        <end position="294"/>
    </location>
</feature>
<dbReference type="InterPro" id="IPR004477">
    <property type="entry name" value="ComEC_N"/>
</dbReference>
<dbReference type="NCBIfam" id="TIGR00360">
    <property type="entry name" value="ComEC_N-term"/>
    <property type="match status" value="1"/>
</dbReference>
<dbReference type="InterPro" id="IPR004797">
    <property type="entry name" value="Competence_ComEC/Rec2"/>
</dbReference>
<dbReference type="InterPro" id="IPR001279">
    <property type="entry name" value="Metallo-B-lactamas"/>
</dbReference>
<dbReference type="Pfam" id="PF00753">
    <property type="entry name" value="Lactamase_B"/>
    <property type="match status" value="1"/>
</dbReference>
<reference evidence="8 9" key="1">
    <citation type="submission" date="2018-06" db="EMBL/GenBank/DDBJ databases">
        <authorList>
            <consortium name="Pathogen Informatics"/>
            <person name="Doyle S."/>
        </authorList>
    </citation>
    <scope>NUCLEOTIDE SEQUENCE [LARGE SCALE GENOMIC DNA]</scope>
    <source>
        <strain evidence="8 9">NCTC10529</strain>
    </source>
</reference>
<dbReference type="SUPFAM" id="SSF56281">
    <property type="entry name" value="Metallo-hydrolase/oxidoreductase"/>
    <property type="match status" value="1"/>
</dbReference>
<feature type="transmembrane region" description="Helical" evidence="6">
    <location>
        <begin position="341"/>
        <end position="362"/>
    </location>
</feature>
<keyword evidence="5 6" id="KW-0472">Membrane</keyword>
<dbReference type="InterPro" id="IPR052159">
    <property type="entry name" value="Competence_DNA_uptake"/>
</dbReference>
<proteinExistence type="predicted"/>
<protein>
    <submittedName>
        <fullName evidence="8">ComEC family competence protein</fullName>
    </submittedName>
</protein>
<evidence type="ECO:0000313" key="8">
    <source>
        <dbReference type="EMBL" id="SQH25805.1"/>
    </source>
</evidence>
<accession>A0AAX2J7P8</accession>
<dbReference type="NCBIfam" id="TIGR00361">
    <property type="entry name" value="ComEC_Rec2"/>
    <property type="match status" value="1"/>
</dbReference>
<feature type="domain" description="Metallo-beta-lactamase" evidence="7">
    <location>
        <begin position="519"/>
        <end position="697"/>
    </location>
</feature>
<dbReference type="AlphaFoldDB" id="A0AAX2J7P8"/>
<name>A0AAX2J7P8_KINKI</name>
<organism evidence="8 9">
    <name type="scientific">Kingella kingae</name>
    <dbReference type="NCBI Taxonomy" id="504"/>
    <lineage>
        <taxon>Bacteria</taxon>
        <taxon>Pseudomonadati</taxon>
        <taxon>Pseudomonadota</taxon>
        <taxon>Betaproteobacteria</taxon>
        <taxon>Neisseriales</taxon>
        <taxon>Neisseriaceae</taxon>
        <taxon>Kingella</taxon>
    </lineage>
</organism>
<sequence>MPPTRYLAAFCIGAISSFYLPEQGNVWAWCVGLLLCAGLAFCLRRVAWQQKAACTFLCLLLGAIYAIERTEIALSQAYPAQLYPTSQTIRVQVTGLPETDENGRTRFIGIAQTANQQNYRVLFQDYYARDWRVGDVWQTTARIRAAVATRNPVGFDREAWALANGIDGMASLGKEREAVSVSTKSSLHFFNQLRADIVQTWQRNASADYPQGVGLMTALAVGNRSDLSQAAWDSFRPLGLNHLISISGLHISMVGVLAAWLAQRCMRLLPVLPARPKVISIIVGWLAAVVYTGLAGWEIPALRSLIMLTVWAIAWLARGHWGVWQTWWAACTAVLLYQPTSVLAVGFWLSFGLVGALLWALSCRLPSRPKPYDTLRQAFIGQWAATLVGGIATIFLFGILAVYSPLVNAVAIPFFSSILTPLALVASALPFAPLQRLAAWLGEHTIHILLALSRHLPEQAFAQPPSFLFWLTIFSTLIILLPRGTALKPLACVIIASFLLYTPPAPRAPLAVHVWDVGQGLSVLLQTRHHNLLFDTGTPAAEMALLPNLRALGIQQIDTLVLSHHDNDHDGGYAALHRAMPIRQTWAGQPAHYANAKPCTHSTNWQQDGVWFEFLTPNTQSDNDNDQSCVLRIVAGEQALLIMGDVGNDGETALLRQYGEQLASQVLVLGHHGSKSSSHARFLDHVAPSVAIASSGFANHFRHPHPDVQQRLASRQIALWRTDTQGSLHFELGNHRAIELIEQQKKWWQRKPFAALPPS</sequence>
<dbReference type="Pfam" id="PF13567">
    <property type="entry name" value="DUF4131"/>
    <property type="match status" value="1"/>
</dbReference>
<dbReference type="PANTHER" id="PTHR30619:SF1">
    <property type="entry name" value="RECOMBINATION PROTEIN 2"/>
    <property type="match status" value="1"/>
</dbReference>
<feature type="transmembrane region" description="Helical" evidence="6">
    <location>
        <begin position="243"/>
        <end position="262"/>
    </location>
</feature>
<dbReference type="InterPro" id="IPR036866">
    <property type="entry name" value="RibonucZ/Hydroxyglut_hydro"/>
</dbReference>
<dbReference type="EMBL" id="LS483426">
    <property type="protein sequence ID" value="SQH25805.1"/>
    <property type="molecule type" value="Genomic_DNA"/>
</dbReference>
<feature type="transmembrane region" description="Helical" evidence="6">
    <location>
        <begin position="301"/>
        <end position="321"/>
    </location>
</feature>
<keyword evidence="2" id="KW-1003">Cell membrane</keyword>
<dbReference type="GeneID" id="93263277"/>
<comment type="subcellular location">
    <subcellularLocation>
        <location evidence="1">Cell membrane</location>
        <topology evidence="1">Multi-pass membrane protein</topology>
    </subcellularLocation>
</comment>
<evidence type="ECO:0000313" key="9">
    <source>
        <dbReference type="Proteomes" id="UP000248598"/>
    </source>
</evidence>
<keyword evidence="3 6" id="KW-0812">Transmembrane</keyword>
<dbReference type="SMART" id="SM00849">
    <property type="entry name" value="Lactamase_B"/>
    <property type="match status" value="1"/>
</dbReference>
<feature type="transmembrane region" description="Helical" evidence="6">
    <location>
        <begin position="409"/>
        <end position="430"/>
    </location>
</feature>
<dbReference type="Gene3D" id="3.60.15.10">
    <property type="entry name" value="Ribonuclease Z/Hydroxyacylglutathione hydrolase-like"/>
    <property type="match status" value="1"/>
</dbReference>
<feature type="transmembrane region" description="Helical" evidence="6">
    <location>
        <begin position="462"/>
        <end position="481"/>
    </location>
</feature>
<evidence type="ECO:0000256" key="2">
    <source>
        <dbReference type="ARBA" id="ARBA00022475"/>
    </source>
</evidence>
<feature type="transmembrane region" description="Helical" evidence="6">
    <location>
        <begin position="383"/>
        <end position="403"/>
    </location>
</feature>